<reference evidence="2" key="1">
    <citation type="journal article" date="1999" name="Methods Enzymol.">
        <title>High-efficiency full-length cDNA cloning.</title>
        <authorList>
            <person name="Carninci P."/>
            <person name="Hayashizaki Y."/>
        </authorList>
    </citation>
    <scope>NUCLEOTIDE SEQUENCE</scope>
    <source>
        <strain evidence="2">C57BL/6J</strain>
        <tissue evidence="2">Spinal ganglion</tissue>
    </source>
</reference>
<reference evidence="2" key="8">
    <citation type="journal article" date="2005" name="Science">
        <title>Antisense Transcription in the Mammalian Transcriptome.</title>
        <authorList>
            <consortium name="RIKEN Genome Exploration Research Group and Genome Science Group (Genome Network Project Core Group) and the FANTOM Consortium"/>
        </authorList>
    </citation>
    <scope>NUCLEOTIDE SEQUENCE</scope>
    <source>
        <strain evidence="2">C57BL/6J</strain>
        <tissue evidence="2">Spinal ganglion</tissue>
    </source>
</reference>
<sequence>GIGPAGSKKRLENDCSARSEQTRRASSPPGPQTPARPSGGPEWRTSASQAAPCGGWRDHPASTQLRGPEQTLSRSQATTNSRVRLPSRSGSGSIPLSATGSRSRGPSERRSLPKALSDALLP</sequence>
<reference evidence="2" key="5">
    <citation type="submission" date="2001-07" db="EMBL/GenBank/DDBJ databases">
        <authorList>
            <person name="Adachi J."/>
            <person name="Aizawa K."/>
            <person name="Akimura T."/>
            <person name="Arakawa T."/>
            <person name="Bono H."/>
            <person name="Carninci P."/>
            <person name="Fukuda S."/>
            <person name="Furuno M."/>
            <person name="Hanagaki T."/>
            <person name="Hara A."/>
            <person name="Hashizume W."/>
            <person name="Hayashida K."/>
            <person name="Hayatsu N."/>
            <person name="Hiramoto K."/>
            <person name="Hiraoka T."/>
            <person name="Hirozane T."/>
            <person name="Hori F."/>
            <person name="Imotani K."/>
            <person name="Ishii Y."/>
            <person name="Itoh M."/>
            <person name="Kagawa I."/>
            <person name="Kasukawa T."/>
            <person name="Katoh H."/>
            <person name="Kawai J."/>
            <person name="Kojima Y."/>
            <person name="Kondo S."/>
            <person name="Konno H."/>
            <person name="Kouda M."/>
            <person name="Koya S."/>
            <person name="Kurihara C."/>
            <person name="Matsuyama T."/>
            <person name="Miyazaki A."/>
            <person name="Murata M."/>
            <person name="Nakamura M."/>
            <person name="Nishi K."/>
            <person name="Nomura K."/>
            <person name="Numazaki R."/>
            <person name="Ohno M."/>
            <person name="Ohsato N."/>
            <person name="Okazaki Y."/>
            <person name="Saito R."/>
            <person name="Saitoh H."/>
            <person name="Sakai C."/>
            <person name="Sakai K."/>
            <person name="Sakazume N."/>
            <person name="Sano H."/>
            <person name="Sasaki D."/>
            <person name="Shibata K."/>
            <person name="Shinagawa A."/>
            <person name="Shiraki T."/>
            <person name="Sogabe Y."/>
            <person name="Tagami M."/>
            <person name="Tagawa A."/>
            <person name="Takahashi F."/>
            <person name="Takaku-Akahira S."/>
            <person name="Takeda Y."/>
            <person name="Tanaka T."/>
            <person name="Tomaru A."/>
            <person name="Toya T."/>
            <person name="Yasunishi A."/>
            <person name="Muramatsu M."/>
            <person name="Hayashizaki Y."/>
        </authorList>
    </citation>
    <scope>NUCLEOTIDE SEQUENCE</scope>
    <source>
        <strain evidence="2">C57BL/6J</strain>
        <tissue evidence="2">Spinal ganglion</tissue>
    </source>
</reference>
<dbReference type="AGR" id="MGI:2443810"/>
<accession>Q8BQ42</accession>
<reference evidence="2" key="3">
    <citation type="journal article" date="2000" name="Genome Res.">
        <title>RIKEN integrated sequence analysis (RISA) system--384-format sequencing pipeline with 384 multicapillary sequencer.</title>
        <authorList>
            <person name="Shibata K."/>
            <person name="Itoh M."/>
            <person name="Aizawa K."/>
            <person name="Nagaoka S."/>
            <person name="Sasaki N."/>
            <person name="Carninci P."/>
            <person name="Konno H."/>
            <person name="Akiyama J."/>
            <person name="Nishi K."/>
            <person name="Kitsunai T."/>
            <person name="Tashiro H."/>
            <person name="Itoh M."/>
            <person name="Sumi N."/>
            <person name="Ishii Y."/>
            <person name="Nakamura S."/>
            <person name="Hazama M."/>
            <person name="Nishine T."/>
            <person name="Harada A."/>
            <person name="Yamamoto R."/>
            <person name="Matsumoto H."/>
            <person name="Sakaguchi S."/>
            <person name="Ikegami T."/>
            <person name="Kashiwagi K."/>
            <person name="Fujiwake S."/>
            <person name="Inoue K."/>
            <person name="Togawa Y."/>
            <person name="Izawa M."/>
            <person name="Ohara E."/>
            <person name="Watahiki M."/>
            <person name="Yoneda Y."/>
            <person name="Ishikawa T."/>
            <person name="Ozawa K."/>
            <person name="Tanaka T."/>
            <person name="Matsuura S."/>
            <person name="Kawai J."/>
            <person name="Okazaki Y."/>
            <person name="Muramatsu M."/>
            <person name="Inoue Y."/>
            <person name="Kira A."/>
            <person name="Hayashizaki Y."/>
        </authorList>
    </citation>
    <scope>NUCLEOTIDE SEQUENCE</scope>
    <source>
        <strain evidence="2">C57BL/6J</strain>
        <tissue evidence="2">Spinal ganglion</tissue>
    </source>
</reference>
<reference evidence="2" key="7">
    <citation type="journal article" date="2005" name="Science">
        <title>The Transcriptional Landscape of the Mammalian Genome.</title>
        <authorList>
            <consortium name="The FANTOM Consortium"/>
            <consortium name="Riken Genome Exploration Research Group and Genome Science Group (Genome Network Project Core Group)"/>
        </authorList>
    </citation>
    <scope>NUCLEOTIDE SEQUENCE</scope>
    <source>
        <strain evidence="2">C57BL/6J</strain>
        <tissue evidence="2">Spinal ganglion</tissue>
    </source>
</reference>
<evidence type="ECO:0000256" key="1">
    <source>
        <dbReference type="SAM" id="MobiDB-lite"/>
    </source>
</evidence>
<proteinExistence type="evidence at transcript level"/>
<feature type="region of interest" description="Disordered" evidence="1">
    <location>
        <begin position="1"/>
        <end position="122"/>
    </location>
</feature>
<dbReference type="EMBL" id="AK051584">
    <property type="protein sequence ID" value="BAC34683.1"/>
    <property type="molecule type" value="mRNA"/>
</dbReference>
<dbReference type="AlphaFoldDB" id="Q8BQ42"/>
<gene>
    <name evidence="3" type="primary">9430077A04Rik</name>
</gene>
<feature type="compositionally biased region" description="Polar residues" evidence="1">
    <location>
        <begin position="61"/>
        <end position="99"/>
    </location>
</feature>
<reference evidence="2" key="4">
    <citation type="journal article" date="2001" name="Nature">
        <title>Functional annotation of a full-length mouse cDNA collection.</title>
        <authorList>
            <consortium name="The RIKEN Genome Exploration Research Group Phase II Team and the FANTOM Consortium"/>
        </authorList>
    </citation>
    <scope>NUCLEOTIDE SEQUENCE</scope>
    <source>
        <strain evidence="2">C57BL/6J</strain>
        <tissue evidence="2">Spinal ganglion</tissue>
    </source>
</reference>
<feature type="non-terminal residue" evidence="2">
    <location>
        <position position="1"/>
    </location>
</feature>
<evidence type="ECO:0000313" key="2">
    <source>
        <dbReference type="EMBL" id="BAC34683.1"/>
    </source>
</evidence>
<evidence type="ECO:0000313" key="3">
    <source>
        <dbReference type="MGI" id="MGI:2443810"/>
    </source>
</evidence>
<protein>
    <submittedName>
        <fullName evidence="2">Uncharacterized protein</fullName>
    </submittedName>
</protein>
<dbReference type="MGI" id="MGI:2443810">
    <property type="gene designation" value="9430077A04Rik"/>
</dbReference>
<reference evidence="2" key="6">
    <citation type="journal article" date="2002" name="Nature">
        <title>Analysis of the mouse transcriptome based on functional annotation of 60,770 full-length cDNAs.</title>
        <authorList>
            <consortium name="The FANTOM Consortium and the RIKEN Genome Exploration Research Group Phase I and II Team"/>
        </authorList>
    </citation>
    <scope>NUCLEOTIDE SEQUENCE</scope>
    <source>
        <strain evidence="2">C57BL/6J</strain>
        <tissue evidence="2">Spinal ganglion</tissue>
    </source>
</reference>
<feature type="compositionally biased region" description="Basic and acidic residues" evidence="1">
    <location>
        <begin position="9"/>
        <end position="23"/>
    </location>
</feature>
<organism evidence="2">
    <name type="scientific">Mus musculus</name>
    <name type="common">Mouse</name>
    <dbReference type="NCBI Taxonomy" id="10090"/>
    <lineage>
        <taxon>Eukaryota</taxon>
        <taxon>Metazoa</taxon>
        <taxon>Chordata</taxon>
        <taxon>Craniata</taxon>
        <taxon>Vertebrata</taxon>
        <taxon>Euteleostomi</taxon>
        <taxon>Mammalia</taxon>
        <taxon>Eutheria</taxon>
        <taxon>Euarchontoglires</taxon>
        <taxon>Glires</taxon>
        <taxon>Rodentia</taxon>
        <taxon>Myomorpha</taxon>
        <taxon>Muroidea</taxon>
        <taxon>Muridae</taxon>
        <taxon>Murinae</taxon>
        <taxon>Mus</taxon>
        <taxon>Mus</taxon>
    </lineage>
</organism>
<name>Q8BQ42_MOUSE</name>
<reference evidence="2" key="2">
    <citation type="journal article" date="2000" name="Genome Res.">
        <title>Normalization and subtraction of cap-trapper-selected cDNAs to prepare full-length cDNA libraries for rapid discovery of new genes.</title>
        <authorList>
            <person name="Carninci P."/>
            <person name="Shibata Y."/>
            <person name="Hayatsu N."/>
            <person name="Sugahara Y."/>
            <person name="Shibata K."/>
            <person name="Itoh M."/>
            <person name="Konno H."/>
            <person name="Okazaki Y."/>
            <person name="Muramatsu M."/>
            <person name="Hayashizaki Y."/>
        </authorList>
    </citation>
    <scope>NUCLEOTIDE SEQUENCE</scope>
    <source>
        <strain evidence="2">C57BL/6J</strain>
        <tissue evidence="2">Spinal ganglion</tissue>
    </source>
</reference>